<dbReference type="Pfam" id="PF00753">
    <property type="entry name" value="Lactamase_B"/>
    <property type="match status" value="1"/>
</dbReference>
<dbReference type="PANTHER" id="PTHR42951:SF4">
    <property type="entry name" value="ACYL-COENZYME A THIOESTERASE MBLAC2"/>
    <property type="match status" value="1"/>
</dbReference>
<name>D3PU32_STANL</name>
<dbReference type="OrthoDB" id="2273115at2"/>
<evidence type="ECO:0000313" key="3">
    <source>
        <dbReference type="Proteomes" id="UP000000844"/>
    </source>
</evidence>
<dbReference type="CDD" id="cd16282">
    <property type="entry name" value="metallo-hydrolase-like_MBL-fold"/>
    <property type="match status" value="1"/>
</dbReference>
<dbReference type="STRING" id="446470.Snas_1269"/>
<dbReference type="eggNOG" id="COG0491">
    <property type="taxonomic scope" value="Bacteria"/>
</dbReference>
<protein>
    <submittedName>
        <fullName evidence="2">Beta-lactamase domain protein</fullName>
    </submittedName>
</protein>
<dbReference type="SUPFAM" id="SSF56281">
    <property type="entry name" value="Metallo-hydrolase/oxidoreductase"/>
    <property type="match status" value="1"/>
</dbReference>
<dbReference type="InterPro" id="IPR036866">
    <property type="entry name" value="RibonucZ/Hydroxyglut_hydro"/>
</dbReference>
<evidence type="ECO:0000259" key="1">
    <source>
        <dbReference type="SMART" id="SM00849"/>
    </source>
</evidence>
<keyword evidence="3" id="KW-1185">Reference proteome</keyword>
<dbReference type="Gene3D" id="3.60.15.10">
    <property type="entry name" value="Ribonuclease Z/Hydroxyacylglutathione hydrolase-like"/>
    <property type="match status" value="1"/>
</dbReference>
<accession>D3PU32</accession>
<organism evidence="2 3">
    <name type="scientific">Stackebrandtia nassauensis (strain DSM 44728 / CIP 108903 / NRRL B-16338 / NBRC 102104 / LLR-40K-21)</name>
    <dbReference type="NCBI Taxonomy" id="446470"/>
    <lineage>
        <taxon>Bacteria</taxon>
        <taxon>Bacillati</taxon>
        <taxon>Actinomycetota</taxon>
        <taxon>Actinomycetes</taxon>
        <taxon>Glycomycetales</taxon>
        <taxon>Glycomycetaceae</taxon>
        <taxon>Stackebrandtia</taxon>
    </lineage>
</organism>
<dbReference type="HOGENOM" id="CLU_056342_1_1_11"/>
<dbReference type="InterPro" id="IPR050855">
    <property type="entry name" value="NDM-1-like"/>
</dbReference>
<dbReference type="EMBL" id="CP001778">
    <property type="protein sequence ID" value="ADD40978.1"/>
    <property type="molecule type" value="Genomic_DNA"/>
</dbReference>
<dbReference type="PANTHER" id="PTHR42951">
    <property type="entry name" value="METALLO-BETA-LACTAMASE DOMAIN-CONTAINING"/>
    <property type="match status" value="1"/>
</dbReference>
<dbReference type="InterPro" id="IPR001279">
    <property type="entry name" value="Metallo-B-lactamas"/>
</dbReference>
<reference evidence="2 3" key="1">
    <citation type="journal article" date="2009" name="Stand. Genomic Sci.">
        <title>Complete genome sequence of Stackebrandtia nassauensis type strain (LLR-40K-21).</title>
        <authorList>
            <person name="Munk C."/>
            <person name="Lapidus A."/>
            <person name="Copeland A."/>
            <person name="Jando M."/>
            <person name="Mayilraj S."/>
            <person name="Glavina Del Rio T."/>
            <person name="Nolan M."/>
            <person name="Chen F."/>
            <person name="Lucas S."/>
            <person name="Tice H."/>
            <person name="Cheng J.F."/>
            <person name="Han C."/>
            <person name="Detter J.C."/>
            <person name="Bruce D."/>
            <person name="Goodwin L."/>
            <person name="Chain P."/>
            <person name="Pitluck S."/>
            <person name="Goker M."/>
            <person name="Ovchinikova G."/>
            <person name="Pati A."/>
            <person name="Ivanova N."/>
            <person name="Mavromatis K."/>
            <person name="Chen A."/>
            <person name="Palaniappan K."/>
            <person name="Land M."/>
            <person name="Hauser L."/>
            <person name="Chang Y.J."/>
            <person name="Jeffries C.D."/>
            <person name="Bristow J."/>
            <person name="Eisen J.A."/>
            <person name="Markowitz V."/>
            <person name="Hugenholtz P."/>
            <person name="Kyrpides N.C."/>
            <person name="Klenk H.P."/>
        </authorList>
    </citation>
    <scope>NUCLEOTIDE SEQUENCE [LARGE SCALE GENOMIC DNA]</scope>
    <source>
        <strain evidence="3">DSM 44728 / CIP 108903 / NRRL B-16338 / NBRC 102104 / LLR-40K-21</strain>
    </source>
</reference>
<dbReference type="RefSeq" id="WP_013016549.1">
    <property type="nucleotide sequence ID" value="NC_013947.1"/>
</dbReference>
<dbReference type="SMART" id="SM00849">
    <property type="entry name" value="Lactamase_B"/>
    <property type="match status" value="1"/>
</dbReference>
<proteinExistence type="predicted"/>
<feature type="domain" description="Metallo-beta-lactamase" evidence="1">
    <location>
        <begin position="49"/>
        <end position="236"/>
    </location>
</feature>
<evidence type="ECO:0000313" key="2">
    <source>
        <dbReference type="EMBL" id="ADD40978.1"/>
    </source>
</evidence>
<gene>
    <name evidence="2" type="ordered locus">Snas_1269</name>
</gene>
<sequence>MSKHVLPHEIQEHPTGYSGPNLTPVGLELLPRELGEGVVALMANVPPKDNNGVVFGERAALVVDAGITPTVGRRIRGHARELSPVAPKFLVNTTYHGDHTFGNLAFDDLTIVTSRANREFMDDLDREKRDRTDNMYGDEHLFEAFDAWRGPDVVFDSHTEIDLGGRTVELHHFGAGNGPGDTIVYVPSARTAWTGNYLCGAGSPHMLLQAGPTPYLESLRGMREALPELETIVPGHGPIGDGPRAVAALIEYLERLRDEVTAAFDAGYDVEETYRRCTDPWADGLDAEIAAALAEYEAPTQAVHSGFQRLARDLHRLNILTTYRVCEQLAA</sequence>
<dbReference type="KEGG" id="sna:Snas_1269"/>
<dbReference type="AlphaFoldDB" id="D3PU32"/>
<dbReference type="Proteomes" id="UP000000844">
    <property type="component" value="Chromosome"/>
</dbReference>